<dbReference type="Proteomes" id="UP000709466">
    <property type="component" value="Unassembled WGS sequence"/>
</dbReference>
<accession>A0ABX0VZ13</accession>
<gene>
    <name evidence="1" type="ORF">HCZ30_09505</name>
</gene>
<dbReference type="InterPro" id="IPR019056">
    <property type="entry name" value="Phage_TAC_6"/>
</dbReference>
<protein>
    <submittedName>
        <fullName evidence="1">Phage tail assembly chaperone</fullName>
    </submittedName>
</protein>
<evidence type="ECO:0000313" key="1">
    <source>
        <dbReference type="EMBL" id="NIY72670.1"/>
    </source>
</evidence>
<name>A0ABX0VZ13_9RHOB</name>
<proteinExistence type="predicted"/>
<reference evidence="1 2" key="1">
    <citation type="submission" date="2020-03" db="EMBL/GenBank/DDBJ databases">
        <title>Bacterial isolates of synthetic phycosphere.</title>
        <authorList>
            <person name="Fu H."/>
            <person name="Moran M.A."/>
        </authorList>
    </citation>
    <scope>NUCLEOTIDE SEQUENCE [LARGE SCALE GENOMIC DNA]</scope>
    <source>
        <strain evidence="1 2">HF1</strain>
    </source>
</reference>
<comment type="caution">
    <text evidence="1">The sequence shown here is derived from an EMBL/GenBank/DDBJ whole genome shotgun (WGS) entry which is preliminary data.</text>
</comment>
<dbReference type="NCBIfam" id="TIGR02216">
    <property type="entry name" value="phage_TIGR02216"/>
    <property type="match status" value="1"/>
</dbReference>
<evidence type="ECO:0000313" key="2">
    <source>
        <dbReference type="Proteomes" id="UP000709466"/>
    </source>
</evidence>
<sequence>MDWAGLLRTGLRVLRLKPAEFWALTPAELMLMLGTDASTPVMGRDRLSELSRLYPDTPNGGPDA</sequence>
<dbReference type="InterPro" id="IPR011739">
    <property type="entry name" value="GTA_rcc01693"/>
</dbReference>
<dbReference type="EMBL" id="JAATOP010000005">
    <property type="protein sequence ID" value="NIY72670.1"/>
    <property type="molecule type" value="Genomic_DNA"/>
</dbReference>
<dbReference type="RefSeq" id="WP_167638047.1">
    <property type="nucleotide sequence ID" value="NZ_JAATOP010000005.1"/>
</dbReference>
<dbReference type="Pfam" id="PF09550">
    <property type="entry name" value="Phage_TAC_6"/>
    <property type="match status" value="1"/>
</dbReference>
<organism evidence="1 2">
    <name type="scientific">Marivivens donghaensis</name>
    <dbReference type="NCBI Taxonomy" id="1699413"/>
    <lineage>
        <taxon>Bacteria</taxon>
        <taxon>Pseudomonadati</taxon>
        <taxon>Pseudomonadota</taxon>
        <taxon>Alphaproteobacteria</taxon>
        <taxon>Rhodobacterales</taxon>
        <taxon>Paracoccaceae</taxon>
        <taxon>Marivivens group</taxon>
        <taxon>Marivivens</taxon>
    </lineage>
</organism>
<keyword evidence="2" id="KW-1185">Reference proteome</keyword>